<dbReference type="InterPro" id="IPR044946">
    <property type="entry name" value="Restrct_endonuc_typeI_TRD_sf"/>
</dbReference>
<dbReference type="EMBL" id="QWVT01000029">
    <property type="protein sequence ID" value="RID83234.1"/>
    <property type="molecule type" value="Genomic_DNA"/>
</dbReference>
<comment type="caution">
    <text evidence="5">The sequence shown here is derived from an EMBL/GenBank/DDBJ whole genome shotgun (WGS) entry which is preliminary data.</text>
</comment>
<reference evidence="5 6" key="1">
    <citation type="submission" date="2018-08" db="EMBL/GenBank/DDBJ databases">
        <title>Bacillus jemisoniae sp. nov., Bacillus chryseoplanitiae sp. nov., Bacillus resnikiae sp. nov., and Bacillus frankliniae sp. nov., isolated from Viking spacecraft and associated surfaces.</title>
        <authorList>
            <person name="Seuylemezian A."/>
            <person name="Vaishampayan P."/>
        </authorList>
    </citation>
    <scope>NUCLEOTIDE SEQUENCE [LARGE SCALE GENOMIC DNA]</scope>
    <source>
        <strain evidence="5 6">JJ-247</strain>
    </source>
</reference>
<evidence type="ECO:0000259" key="4">
    <source>
        <dbReference type="Pfam" id="PF01420"/>
    </source>
</evidence>
<comment type="similarity">
    <text evidence="1">Belongs to the type-I restriction system S methylase family.</text>
</comment>
<accession>A0A398B1N0</accession>
<evidence type="ECO:0000256" key="2">
    <source>
        <dbReference type="ARBA" id="ARBA00022747"/>
    </source>
</evidence>
<dbReference type="Pfam" id="PF01420">
    <property type="entry name" value="Methylase_S"/>
    <property type="match status" value="2"/>
</dbReference>
<evidence type="ECO:0000313" key="5">
    <source>
        <dbReference type="EMBL" id="RID83234.1"/>
    </source>
</evidence>
<evidence type="ECO:0000313" key="6">
    <source>
        <dbReference type="Proteomes" id="UP000265816"/>
    </source>
</evidence>
<dbReference type="Proteomes" id="UP000265816">
    <property type="component" value="Unassembled WGS sequence"/>
</dbReference>
<dbReference type="SUPFAM" id="SSF116734">
    <property type="entry name" value="DNA methylase specificity domain"/>
    <property type="match status" value="2"/>
</dbReference>
<dbReference type="OrthoDB" id="1691238at2"/>
<evidence type="ECO:0000256" key="1">
    <source>
        <dbReference type="ARBA" id="ARBA00010923"/>
    </source>
</evidence>
<name>A0A398B1N0_9BACI</name>
<keyword evidence="5" id="KW-0489">Methyltransferase</keyword>
<protein>
    <submittedName>
        <fullName evidence="5">Methyltransferase</fullName>
    </submittedName>
</protein>
<dbReference type="Gene3D" id="3.90.220.20">
    <property type="entry name" value="DNA methylase specificity domains"/>
    <property type="match status" value="2"/>
</dbReference>
<keyword evidence="3" id="KW-0238">DNA-binding</keyword>
<feature type="domain" description="Type I restriction modification DNA specificity" evidence="4">
    <location>
        <begin position="173"/>
        <end position="297"/>
    </location>
</feature>
<organism evidence="5 6">
    <name type="scientific">Mesobacillus zeae</name>
    <dbReference type="NCBI Taxonomy" id="1917180"/>
    <lineage>
        <taxon>Bacteria</taxon>
        <taxon>Bacillati</taxon>
        <taxon>Bacillota</taxon>
        <taxon>Bacilli</taxon>
        <taxon>Bacillales</taxon>
        <taxon>Bacillaceae</taxon>
        <taxon>Mesobacillus</taxon>
    </lineage>
</organism>
<dbReference type="GO" id="GO:0032259">
    <property type="term" value="P:methylation"/>
    <property type="evidence" value="ECO:0007669"/>
    <property type="project" value="UniProtKB-KW"/>
</dbReference>
<gene>
    <name evidence="5" type="ORF">D1970_17120</name>
</gene>
<feature type="domain" description="Type I restriction modification DNA specificity" evidence="4">
    <location>
        <begin position="2"/>
        <end position="120"/>
    </location>
</feature>
<dbReference type="InterPro" id="IPR000055">
    <property type="entry name" value="Restrct_endonuc_typeI_TRD"/>
</dbReference>
<keyword evidence="2" id="KW-0680">Restriction system</keyword>
<dbReference type="GO" id="GO:0003677">
    <property type="term" value="F:DNA binding"/>
    <property type="evidence" value="ECO:0007669"/>
    <property type="project" value="UniProtKB-KW"/>
</dbReference>
<proteinExistence type="inferred from homology"/>
<keyword evidence="6" id="KW-1185">Reference proteome</keyword>
<dbReference type="AlphaFoldDB" id="A0A398B1N0"/>
<sequence length="320" mass="35754">MKLVRVEELFEVKYGVNLDLNKLEEVSINSPNAIPYVGRSGKHNGVTAFVEKISVTPNPPMTISVAGGGSVMSSFLQEFPYYSGRDLFYLKPKVNMSKPVLLYYCTALSMNKFKFSYGRQVNRTLAQLLIPDITEIPTSILDYSIDDSIGIRQFEFLNNKVSSVGKVLGNQDDSNFKMLQDIFHMYNGVASSNLAIQPEKANEYLIPFVRPSKWQSTSYTGYVDIRTVPQNKVFPAGTLYVSTNGAGSHTYSYVSIESFVPNSDVTVLIPKQELSLEQKLAYATLITANRFKFSYGRKPKGDKLKTILLPVLKSLSLNSL</sequence>
<evidence type="ECO:0000256" key="3">
    <source>
        <dbReference type="ARBA" id="ARBA00023125"/>
    </source>
</evidence>
<dbReference type="GO" id="GO:0009307">
    <property type="term" value="P:DNA restriction-modification system"/>
    <property type="evidence" value="ECO:0007669"/>
    <property type="project" value="UniProtKB-KW"/>
</dbReference>
<keyword evidence="5" id="KW-0808">Transferase</keyword>
<dbReference type="GO" id="GO:0008168">
    <property type="term" value="F:methyltransferase activity"/>
    <property type="evidence" value="ECO:0007669"/>
    <property type="project" value="UniProtKB-KW"/>
</dbReference>
<dbReference type="RefSeq" id="WP_119114079.1">
    <property type="nucleotide sequence ID" value="NZ_CBCSEO010000003.1"/>
</dbReference>